<keyword evidence="2" id="KW-0378">Hydrolase</keyword>
<dbReference type="EMBL" id="MK552141">
    <property type="protein sequence ID" value="QBQ74819.1"/>
    <property type="molecule type" value="Genomic_DNA"/>
</dbReference>
<protein>
    <submittedName>
        <fullName evidence="2">GTP cyclohydrolase II</fullName>
    </submittedName>
</protein>
<name>A0A482MMC9_9CAUD</name>
<evidence type="ECO:0000313" key="3">
    <source>
        <dbReference type="Proteomes" id="UP000301424"/>
    </source>
</evidence>
<dbReference type="CDD" id="cd15457">
    <property type="entry name" value="NADAR"/>
    <property type="match status" value="1"/>
</dbReference>
<dbReference type="Proteomes" id="UP000301424">
    <property type="component" value="Segment"/>
</dbReference>
<dbReference type="Pfam" id="PF08719">
    <property type="entry name" value="NADAR"/>
    <property type="match status" value="1"/>
</dbReference>
<dbReference type="Gene3D" id="1.10.357.40">
    <property type="entry name" value="YbiA-like"/>
    <property type="match status" value="1"/>
</dbReference>
<dbReference type="InterPro" id="IPR037238">
    <property type="entry name" value="YbiA-like_sf"/>
</dbReference>
<sequence>MKIKGYSGVARGIDVTTPLPYSYDPDFPPVHGFYDEYEFLSNFYDGVPVSLFGMLLPSSEHWYMWHKDSRPAYKKQIKEAKSPGNAKRVGYTARLPSDWNEKRRYQVMYTVLCAKFVDPRLAQRLVDTWPAHLEETNRHGDEHWGRYGGRGANHLGRLLMVVRHRLMIGTLRPRDKSAIILDHLPGIGYWLPKLKEAA</sequence>
<dbReference type="InterPro" id="IPR012816">
    <property type="entry name" value="NADAR"/>
</dbReference>
<organism evidence="2 3">
    <name type="scientific">Burkholderia phage BcepSauron</name>
    <dbReference type="NCBI Taxonomy" id="2530033"/>
    <lineage>
        <taxon>Viruses</taxon>
        <taxon>Duplodnaviria</taxon>
        <taxon>Heunggongvirae</taxon>
        <taxon>Uroviricota</taxon>
        <taxon>Caudoviricetes</taxon>
        <taxon>Sarumanvirus</taxon>
        <taxon>Sarumanvirus bcepsauron</taxon>
    </lineage>
</organism>
<reference evidence="2 3" key="1">
    <citation type="submission" date="2019-02" db="EMBL/GenBank/DDBJ databases">
        <title>Complete genome sequence of Burkholderia cenocepacia phage BcepSauron.</title>
        <authorList>
            <person name="Park K."/>
            <person name="Gonzalez C."/>
            <person name="Liu M."/>
            <person name="Gill J."/>
        </authorList>
    </citation>
    <scope>NUCLEOTIDE SEQUENCE [LARGE SCALE GENOMIC DNA]</scope>
</reference>
<gene>
    <name evidence="2" type="ORF">BcepSauron_439</name>
</gene>
<keyword evidence="3" id="KW-1185">Reference proteome</keyword>
<dbReference type="SUPFAM" id="SSF143990">
    <property type="entry name" value="YbiA-like"/>
    <property type="match status" value="1"/>
</dbReference>
<proteinExistence type="predicted"/>
<dbReference type="GO" id="GO:0016787">
    <property type="term" value="F:hydrolase activity"/>
    <property type="evidence" value="ECO:0007669"/>
    <property type="project" value="UniProtKB-KW"/>
</dbReference>
<feature type="domain" description="NADAR" evidence="1">
    <location>
        <begin position="35"/>
        <end position="166"/>
    </location>
</feature>
<accession>A0A482MMC9</accession>
<evidence type="ECO:0000313" key="2">
    <source>
        <dbReference type="EMBL" id="QBQ74819.1"/>
    </source>
</evidence>
<evidence type="ECO:0000259" key="1">
    <source>
        <dbReference type="Pfam" id="PF08719"/>
    </source>
</evidence>